<dbReference type="Pfam" id="PF14602">
    <property type="entry name" value="Hexapep_2"/>
    <property type="match status" value="1"/>
</dbReference>
<accession>A0ABR9QYJ5</accession>
<dbReference type="Proteomes" id="UP001516588">
    <property type="component" value="Unassembled WGS sequence"/>
</dbReference>
<dbReference type="RefSeq" id="WP_226385608.1">
    <property type="nucleotide sequence ID" value="NZ_JADCKA010000012.1"/>
</dbReference>
<keyword evidence="2" id="KW-0808">Transferase</keyword>
<proteinExistence type="inferred from homology"/>
<keyword evidence="4" id="KW-1185">Reference proteome</keyword>
<comment type="similarity">
    <text evidence="1">Belongs to the transferase hexapeptide repeat family.</text>
</comment>
<dbReference type="InterPro" id="IPR011004">
    <property type="entry name" value="Trimer_LpxA-like_sf"/>
</dbReference>
<dbReference type="SUPFAM" id="SSF51161">
    <property type="entry name" value="Trimeric LpxA-like enzymes"/>
    <property type="match status" value="1"/>
</dbReference>
<dbReference type="Gene3D" id="2.160.10.10">
    <property type="entry name" value="Hexapeptide repeat proteins"/>
    <property type="match status" value="1"/>
</dbReference>
<dbReference type="Pfam" id="PF00132">
    <property type="entry name" value="Hexapep"/>
    <property type="match status" value="1"/>
</dbReference>
<reference evidence="3 4" key="1">
    <citation type="submission" date="2020-10" db="EMBL/GenBank/DDBJ databases">
        <title>ChiBAC.</title>
        <authorList>
            <person name="Zenner C."/>
            <person name="Hitch T.C.A."/>
            <person name="Clavel T."/>
        </authorList>
    </citation>
    <scope>NUCLEOTIDE SEQUENCE [LARGE SCALE GENOMIC DNA]</scope>
    <source>
        <strain evidence="3 4">DSM 108706</strain>
    </source>
</reference>
<comment type="caution">
    <text evidence="3">The sequence shown here is derived from an EMBL/GenBank/DDBJ whole genome shotgun (WGS) entry which is preliminary data.</text>
</comment>
<evidence type="ECO:0000256" key="1">
    <source>
        <dbReference type="ARBA" id="ARBA00007274"/>
    </source>
</evidence>
<evidence type="ECO:0000313" key="3">
    <source>
        <dbReference type="EMBL" id="MBE5035962.1"/>
    </source>
</evidence>
<protein>
    <submittedName>
        <fullName evidence="3">Sugar O-acetyltransferase</fullName>
    </submittedName>
</protein>
<gene>
    <name evidence="3" type="ORF">INF20_06715</name>
</gene>
<dbReference type="EMBL" id="JADCKA010000012">
    <property type="protein sequence ID" value="MBE5035962.1"/>
    <property type="molecule type" value="Genomic_DNA"/>
</dbReference>
<organism evidence="3 4">
    <name type="scientific">Gallibacter intestinalis</name>
    <dbReference type="NCBI Taxonomy" id="2779356"/>
    <lineage>
        <taxon>Bacteria</taxon>
        <taxon>Bacillati</taxon>
        <taxon>Bacillota</taxon>
        <taxon>Clostridia</taxon>
        <taxon>Eubacteriales</taxon>
        <taxon>Eubacteriaceae</taxon>
        <taxon>Gallibacter</taxon>
    </lineage>
</organism>
<evidence type="ECO:0000313" key="4">
    <source>
        <dbReference type="Proteomes" id="UP001516588"/>
    </source>
</evidence>
<dbReference type="InterPro" id="IPR001451">
    <property type="entry name" value="Hexapep"/>
</dbReference>
<dbReference type="PANTHER" id="PTHR23416:SF23">
    <property type="entry name" value="ACETYLTRANSFERASE C18B11.09C-RELATED"/>
    <property type="match status" value="1"/>
</dbReference>
<name>A0ABR9QYJ5_9FIRM</name>
<evidence type="ECO:0000256" key="2">
    <source>
        <dbReference type="ARBA" id="ARBA00022679"/>
    </source>
</evidence>
<dbReference type="CDD" id="cd03357">
    <property type="entry name" value="LbH_MAT_GAT"/>
    <property type="match status" value="1"/>
</dbReference>
<dbReference type="PANTHER" id="PTHR23416">
    <property type="entry name" value="SIALIC ACID SYNTHASE-RELATED"/>
    <property type="match status" value="1"/>
</dbReference>
<sequence length="188" mass="20350">MDLKEFKEYVKTGEKIVGGSEVHQFMHDISEEASALCHQLNDSPHTAEEIRKLFFQITGDPEDETFAMFTPFYTEFGKNIHVGKNVFINAGCFFQDHGGIYIGDGSLIGHNTVIATLNHAMAPEDRKSLFPSPVKIGKNVWIGASCTILPGVTIGDGAIVAAGAVVSKDVEPNTIVGGVPAKFIKNIE</sequence>
<dbReference type="InterPro" id="IPR051159">
    <property type="entry name" value="Hexapeptide_acetyltransf"/>
</dbReference>